<dbReference type="InterPro" id="IPR037518">
    <property type="entry name" value="MPN"/>
</dbReference>
<keyword evidence="4" id="KW-0862">Zinc</keyword>
<dbReference type="GO" id="GO:0008237">
    <property type="term" value="F:metallopeptidase activity"/>
    <property type="evidence" value="ECO:0007669"/>
    <property type="project" value="UniProtKB-KW"/>
</dbReference>
<keyword evidence="3" id="KW-0378">Hydrolase</keyword>
<dbReference type="Gene3D" id="3.40.140.10">
    <property type="entry name" value="Cytidine Deaminase, domain 2"/>
    <property type="match status" value="1"/>
</dbReference>
<dbReference type="PANTHER" id="PTHR30471:SF3">
    <property type="entry name" value="UPF0758 PROTEIN YEES-RELATED"/>
    <property type="match status" value="1"/>
</dbReference>
<keyword evidence="2" id="KW-0479">Metal-binding</keyword>
<keyword evidence="5" id="KW-0482">Metalloprotease</keyword>
<evidence type="ECO:0000256" key="1">
    <source>
        <dbReference type="ARBA" id="ARBA00022670"/>
    </source>
</evidence>
<organism evidence="8 9">
    <name type="scientific">Aminobacter aminovorans</name>
    <name type="common">Chelatobacter heintzii</name>
    <dbReference type="NCBI Taxonomy" id="83263"/>
    <lineage>
        <taxon>Bacteria</taxon>
        <taxon>Pseudomonadati</taxon>
        <taxon>Pseudomonadota</taxon>
        <taxon>Alphaproteobacteria</taxon>
        <taxon>Hyphomicrobiales</taxon>
        <taxon>Phyllobacteriaceae</taxon>
        <taxon>Aminobacter</taxon>
    </lineage>
</organism>
<dbReference type="GO" id="GO:0006508">
    <property type="term" value="P:proteolysis"/>
    <property type="evidence" value="ECO:0007669"/>
    <property type="project" value="UniProtKB-KW"/>
</dbReference>
<evidence type="ECO:0000313" key="8">
    <source>
        <dbReference type="EMBL" id="SUU90182.1"/>
    </source>
</evidence>
<dbReference type="InterPro" id="IPR010994">
    <property type="entry name" value="RuvA_2-like"/>
</dbReference>
<dbReference type="InterPro" id="IPR025657">
    <property type="entry name" value="RadC_JAB"/>
</dbReference>
<keyword evidence="1" id="KW-0645">Protease</keyword>
<accession>A0A380WPC3</accession>
<feature type="domain" description="MPN" evidence="7">
    <location>
        <begin position="157"/>
        <end position="279"/>
    </location>
</feature>
<dbReference type="Proteomes" id="UP000254701">
    <property type="component" value="Unassembled WGS sequence"/>
</dbReference>
<dbReference type="PROSITE" id="PS50249">
    <property type="entry name" value="MPN"/>
    <property type="match status" value="1"/>
</dbReference>
<evidence type="ECO:0000256" key="5">
    <source>
        <dbReference type="ARBA" id="ARBA00023049"/>
    </source>
</evidence>
<dbReference type="SUPFAM" id="SSF102712">
    <property type="entry name" value="JAB1/MPN domain"/>
    <property type="match status" value="1"/>
</dbReference>
<dbReference type="GO" id="GO:0046872">
    <property type="term" value="F:metal ion binding"/>
    <property type="evidence" value="ECO:0007669"/>
    <property type="project" value="UniProtKB-KW"/>
</dbReference>
<reference evidence="8 9" key="1">
    <citation type="submission" date="2018-06" db="EMBL/GenBank/DDBJ databases">
        <authorList>
            <consortium name="Pathogen Informatics"/>
            <person name="Doyle S."/>
        </authorList>
    </citation>
    <scope>NUCLEOTIDE SEQUENCE [LARGE SCALE GENOMIC DNA]</scope>
    <source>
        <strain evidence="8 9">NCTC10684</strain>
    </source>
</reference>
<evidence type="ECO:0000313" key="9">
    <source>
        <dbReference type="Proteomes" id="UP000254701"/>
    </source>
</evidence>
<dbReference type="NCBIfam" id="NF000642">
    <property type="entry name" value="PRK00024.1"/>
    <property type="match status" value="1"/>
</dbReference>
<dbReference type="InterPro" id="IPR020891">
    <property type="entry name" value="UPF0758_CS"/>
</dbReference>
<evidence type="ECO:0000256" key="2">
    <source>
        <dbReference type="ARBA" id="ARBA00022723"/>
    </source>
</evidence>
<evidence type="ECO:0000256" key="3">
    <source>
        <dbReference type="ARBA" id="ARBA00022801"/>
    </source>
</evidence>
<dbReference type="PROSITE" id="PS01302">
    <property type="entry name" value="UPF0758"/>
    <property type="match status" value="1"/>
</dbReference>
<dbReference type="CDD" id="cd08071">
    <property type="entry name" value="MPN_DUF2466"/>
    <property type="match status" value="1"/>
</dbReference>
<gene>
    <name evidence="8" type="primary">ykfG</name>
    <name evidence="8" type="ORF">NCTC10684_03432</name>
</gene>
<evidence type="ECO:0000259" key="7">
    <source>
        <dbReference type="PROSITE" id="PS50249"/>
    </source>
</evidence>
<dbReference type="NCBIfam" id="TIGR00608">
    <property type="entry name" value="radc"/>
    <property type="match status" value="1"/>
</dbReference>
<dbReference type="PANTHER" id="PTHR30471">
    <property type="entry name" value="DNA REPAIR PROTEIN RADC"/>
    <property type="match status" value="1"/>
</dbReference>
<dbReference type="EMBL" id="UFSM01000001">
    <property type="protein sequence ID" value="SUU90182.1"/>
    <property type="molecule type" value="Genomic_DNA"/>
</dbReference>
<name>A0A380WPC3_AMIAI</name>
<evidence type="ECO:0000256" key="6">
    <source>
        <dbReference type="RuleBase" id="RU003797"/>
    </source>
</evidence>
<proteinExistence type="inferred from homology"/>
<evidence type="ECO:0000256" key="4">
    <source>
        <dbReference type="ARBA" id="ARBA00022833"/>
    </source>
</evidence>
<dbReference type="InterPro" id="IPR001405">
    <property type="entry name" value="UPF0758"/>
</dbReference>
<dbReference type="SUPFAM" id="SSF47781">
    <property type="entry name" value="RuvA domain 2-like"/>
    <property type="match status" value="1"/>
</dbReference>
<sequence>MCRFRESERILCVRSNARRCEAGGGGIPGMATEEHDERDFFGERSLPKPKRETAQEKPHYLGHRDRLRERFSTAGGDTFADYELLELLLFRLIPRADTKPAAKALLARFGTFAEVLGAPVNLLQEVKGIGPAVALDLKIVAAAAKRMTRGEISGREVLSSWNQVLDYCRAAMAFEEREQFRILFLDKKNVLIADEVQQTGTVDHTPVYPREVIKRALELSATAIILVHNHPSGDPAPSRADIDMTRTIIDTAKPLGIAVHDHVIIGKKGFASMKGLLLI</sequence>
<protein>
    <submittedName>
        <fullName evidence="8">DNA repair protein RadC</fullName>
    </submittedName>
</protein>
<dbReference type="Gene3D" id="1.10.150.20">
    <property type="entry name" value="5' to 3' exonuclease, C-terminal subdomain"/>
    <property type="match status" value="1"/>
</dbReference>
<dbReference type="Pfam" id="PF04002">
    <property type="entry name" value="RadC"/>
    <property type="match status" value="1"/>
</dbReference>
<dbReference type="AlphaFoldDB" id="A0A380WPC3"/>
<comment type="similarity">
    <text evidence="6">Belongs to the UPF0758 family.</text>
</comment>